<protein>
    <submittedName>
        <fullName evidence="1">Uncharacterized protein</fullName>
    </submittedName>
</protein>
<dbReference type="Proteomes" id="UP000652761">
    <property type="component" value="Unassembled WGS sequence"/>
</dbReference>
<gene>
    <name evidence="1" type="ORF">Taro_053613</name>
</gene>
<dbReference type="AlphaFoldDB" id="A0A843XLQ7"/>
<sequence>MISLAKLRLVRGRQSRVRLVNRRCVESSSRTEMNFLKWFQSYVKDLNEANDPRCTPDIHCLARTPSRWFMVVSALLMMAHTYRGIELCRSLSLPPLS</sequence>
<organism evidence="1 2">
    <name type="scientific">Colocasia esculenta</name>
    <name type="common">Wild taro</name>
    <name type="synonym">Arum esculentum</name>
    <dbReference type="NCBI Taxonomy" id="4460"/>
    <lineage>
        <taxon>Eukaryota</taxon>
        <taxon>Viridiplantae</taxon>
        <taxon>Streptophyta</taxon>
        <taxon>Embryophyta</taxon>
        <taxon>Tracheophyta</taxon>
        <taxon>Spermatophyta</taxon>
        <taxon>Magnoliopsida</taxon>
        <taxon>Liliopsida</taxon>
        <taxon>Araceae</taxon>
        <taxon>Aroideae</taxon>
        <taxon>Colocasieae</taxon>
        <taxon>Colocasia</taxon>
    </lineage>
</organism>
<reference evidence="1" key="1">
    <citation type="submission" date="2017-07" db="EMBL/GenBank/DDBJ databases">
        <title>Taro Niue Genome Assembly and Annotation.</title>
        <authorList>
            <person name="Atibalentja N."/>
            <person name="Keating K."/>
            <person name="Fields C.J."/>
        </authorList>
    </citation>
    <scope>NUCLEOTIDE SEQUENCE</scope>
    <source>
        <strain evidence="1">Niue_2</strain>
        <tissue evidence="1">Leaf</tissue>
    </source>
</reference>
<evidence type="ECO:0000313" key="2">
    <source>
        <dbReference type="Proteomes" id="UP000652761"/>
    </source>
</evidence>
<evidence type="ECO:0000313" key="1">
    <source>
        <dbReference type="EMBL" id="MQM20589.1"/>
    </source>
</evidence>
<keyword evidence="2" id="KW-1185">Reference proteome</keyword>
<dbReference type="EMBL" id="NMUH01009962">
    <property type="protein sequence ID" value="MQM20589.1"/>
    <property type="molecule type" value="Genomic_DNA"/>
</dbReference>
<accession>A0A843XLQ7</accession>
<name>A0A843XLQ7_COLES</name>
<comment type="caution">
    <text evidence="1">The sequence shown here is derived from an EMBL/GenBank/DDBJ whole genome shotgun (WGS) entry which is preliminary data.</text>
</comment>
<proteinExistence type="predicted"/>